<name>A0A2U8UIT4_9CAUD</name>
<dbReference type="Pfam" id="PF12728">
    <property type="entry name" value="HTH_17"/>
    <property type="match status" value="1"/>
</dbReference>
<evidence type="ECO:0000259" key="1">
    <source>
        <dbReference type="Pfam" id="PF12728"/>
    </source>
</evidence>
<dbReference type="KEGG" id="vg:54992073"/>
<sequence>MTLQDDPVLTPEEAARLLRMAESTLKRWRRETRKEKTQIGPHWVVLSRSRVGYRRSAIDAYLSSREQRADG</sequence>
<reference evidence="2 3" key="1">
    <citation type="submission" date="2018-03" db="EMBL/GenBank/DDBJ databases">
        <authorList>
            <person name="Stanton A.-C.J."/>
            <person name="Garlena R.A."/>
            <person name="Russell D.A."/>
            <person name="Pope W.H."/>
            <person name="Jacobs-Sera D."/>
            <person name="Hatfull G.F."/>
        </authorList>
    </citation>
    <scope>NUCLEOTIDE SEQUENCE [LARGE SCALE GENOMIC DNA]</scope>
</reference>
<gene>
    <name evidence="2" type="primary">12</name>
    <name evidence="2" type="ORF">PBI_HYPERION_12</name>
</gene>
<protein>
    <submittedName>
        <fullName evidence="2">Helix-turn-helix DNA binding protein</fullName>
    </submittedName>
</protein>
<evidence type="ECO:0000313" key="3">
    <source>
        <dbReference type="Proteomes" id="UP000246630"/>
    </source>
</evidence>
<feature type="domain" description="Helix-turn-helix" evidence="1">
    <location>
        <begin position="8"/>
        <end position="65"/>
    </location>
</feature>
<keyword evidence="3" id="KW-1185">Reference proteome</keyword>
<dbReference type="GeneID" id="54992073"/>
<dbReference type="Proteomes" id="UP000246630">
    <property type="component" value="Segment"/>
</dbReference>
<proteinExistence type="predicted"/>
<organism evidence="2 3">
    <name type="scientific">Microbacterium phage Hyperion</name>
    <dbReference type="NCBI Taxonomy" id="2182354"/>
    <lineage>
        <taxon>Viruses</taxon>
        <taxon>Duplodnaviria</taxon>
        <taxon>Heunggongvirae</taxon>
        <taxon>Uroviricota</taxon>
        <taxon>Caudoviricetes</taxon>
        <taxon>Squashvirus</taxon>
        <taxon>Squashvirus hyperion</taxon>
    </lineage>
</organism>
<dbReference type="RefSeq" id="YP_009801554.1">
    <property type="nucleotide sequence ID" value="NC_047973.1"/>
</dbReference>
<dbReference type="InterPro" id="IPR041657">
    <property type="entry name" value="HTH_17"/>
</dbReference>
<evidence type="ECO:0000313" key="2">
    <source>
        <dbReference type="EMBL" id="AWN03530.1"/>
    </source>
</evidence>
<accession>A0A2U8UIT4</accession>
<dbReference type="EMBL" id="MH153803">
    <property type="protein sequence ID" value="AWN03530.1"/>
    <property type="molecule type" value="Genomic_DNA"/>
</dbReference>